<dbReference type="InterPro" id="IPR023753">
    <property type="entry name" value="FAD/NAD-binding_dom"/>
</dbReference>
<feature type="domain" description="FAD/NAD(P)-binding" evidence="5">
    <location>
        <begin position="7"/>
        <end position="288"/>
    </location>
</feature>
<evidence type="ECO:0000256" key="4">
    <source>
        <dbReference type="ARBA" id="ARBA00023002"/>
    </source>
</evidence>
<dbReference type="InterPro" id="IPR036188">
    <property type="entry name" value="FAD/NAD-bd_sf"/>
</dbReference>
<organism evidence="6 7">
    <name type="scientific">Amycolatopsis pigmentata</name>
    <dbReference type="NCBI Taxonomy" id="450801"/>
    <lineage>
        <taxon>Bacteria</taxon>
        <taxon>Bacillati</taxon>
        <taxon>Actinomycetota</taxon>
        <taxon>Actinomycetes</taxon>
        <taxon>Pseudonocardiales</taxon>
        <taxon>Pseudonocardiaceae</taxon>
        <taxon>Amycolatopsis</taxon>
    </lineage>
</organism>
<dbReference type="PANTHER" id="PTHR43557:SF2">
    <property type="entry name" value="RIESKE DOMAIN-CONTAINING PROTEIN-RELATED"/>
    <property type="match status" value="1"/>
</dbReference>
<dbReference type="Pfam" id="PF07992">
    <property type="entry name" value="Pyr_redox_2"/>
    <property type="match status" value="1"/>
</dbReference>
<name>A0ABW5FYK5_9PSEU</name>
<dbReference type="RefSeq" id="WP_378267678.1">
    <property type="nucleotide sequence ID" value="NZ_JBHUKR010000013.1"/>
</dbReference>
<proteinExistence type="predicted"/>
<reference evidence="7" key="1">
    <citation type="journal article" date="2019" name="Int. J. Syst. Evol. Microbiol.">
        <title>The Global Catalogue of Microorganisms (GCM) 10K type strain sequencing project: providing services to taxonomists for standard genome sequencing and annotation.</title>
        <authorList>
            <consortium name="The Broad Institute Genomics Platform"/>
            <consortium name="The Broad Institute Genome Sequencing Center for Infectious Disease"/>
            <person name="Wu L."/>
            <person name="Ma J."/>
        </authorList>
    </citation>
    <scope>NUCLEOTIDE SEQUENCE [LARGE SCALE GENOMIC DNA]</scope>
    <source>
        <strain evidence="7">CGMCC 4.7645</strain>
    </source>
</reference>
<keyword evidence="3" id="KW-0274">FAD</keyword>
<dbReference type="PRINTS" id="PR00411">
    <property type="entry name" value="PNDRDTASEI"/>
</dbReference>
<comment type="caution">
    <text evidence="6">The sequence shown here is derived from an EMBL/GenBank/DDBJ whole genome shotgun (WGS) entry which is preliminary data.</text>
</comment>
<dbReference type="InterPro" id="IPR050446">
    <property type="entry name" value="FAD-oxidoreductase/Apoptosis"/>
</dbReference>
<evidence type="ECO:0000259" key="5">
    <source>
        <dbReference type="Pfam" id="PF07992"/>
    </source>
</evidence>
<evidence type="ECO:0000256" key="3">
    <source>
        <dbReference type="ARBA" id="ARBA00022827"/>
    </source>
</evidence>
<keyword evidence="4" id="KW-0560">Oxidoreductase</keyword>
<dbReference type="InterPro" id="IPR016156">
    <property type="entry name" value="FAD/NAD-linked_Rdtase_dimer_sf"/>
</dbReference>
<gene>
    <name evidence="6" type="ORF">ACFSXZ_25315</name>
</gene>
<dbReference type="PANTHER" id="PTHR43557">
    <property type="entry name" value="APOPTOSIS-INDUCING FACTOR 1"/>
    <property type="match status" value="1"/>
</dbReference>
<dbReference type="SUPFAM" id="SSF51905">
    <property type="entry name" value="FAD/NAD(P)-binding domain"/>
    <property type="match status" value="2"/>
</dbReference>
<keyword evidence="2" id="KW-0285">Flavoprotein</keyword>
<dbReference type="PRINTS" id="PR00368">
    <property type="entry name" value="FADPNR"/>
</dbReference>
<sequence>MGSTGRFLIIGGGPAALAAARAYRACGGDDEVCLISADNEAPYARPPLSKEYLRGEAGDGDLPLEERAFYRDQEIHVSLDDAVVGWDTSAKVVATASGRTLEYGRCLFAAGAEPRRPKVPGADHPDVRTLRSAQSAREIRSVAERTRNAVIVGAGFIGCEAAASISRLGTQVTLICPGPVPQHRRLGTEAGAEILRWLKSEGVSVLRATKLLGVEDGYRVRTDLVPLLDTDLVLLATGVKPRVSLAERAGLEIEQGRVVADEKLATSADGVYAAGDVAFALNATAGRRLPVEHWGEAETMGEIAGANAAGEKRVWRNAPGFWSVIGDRVLKYAAWGDGFTDATMVRHDTAPGAFTVWYGDSGRTVGVLTHQADDDYENGSELVERGAPVPAVPVGTRR</sequence>
<dbReference type="EMBL" id="JBHUKR010000013">
    <property type="protein sequence ID" value="MFD2419652.1"/>
    <property type="molecule type" value="Genomic_DNA"/>
</dbReference>
<keyword evidence="7" id="KW-1185">Reference proteome</keyword>
<dbReference type="Proteomes" id="UP001597417">
    <property type="component" value="Unassembled WGS sequence"/>
</dbReference>
<evidence type="ECO:0000256" key="2">
    <source>
        <dbReference type="ARBA" id="ARBA00022630"/>
    </source>
</evidence>
<evidence type="ECO:0000313" key="6">
    <source>
        <dbReference type="EMBL" id="MFD2419652.1"/>
    </source>
</evidence>
<protein>
    <submittedName>
        <fullName evidence="6">NAD(P)/FAD-dependent oxidoreductase</fullName>
    </submittedName>
</protein>
<dbReference type="Gene3D" id="3.50.50.60">
    <property type="entry name" value="FAD/NAD(P)-binding domain"/>
    <property type="match status" value="2"/>
</dbReference>
<evidence type="ECO:0000313" key="7">
    <source>
        <dbReference type="Proteomes" id="UP001597417"/>
    </source>
</evidence>
<accession>A0ABW5FYK5</accession>
<dbReference type="SUPFAM" id="SSF55424">
    <property type="entry name" value="FAD/NAD-linked reductases, dimerisation (C-terminal) domain"/>
    <property type="match status" value="1"/>
</dbReference>
<evidence type="ECO:0000256" key="1">
    <source>
        <dbReference type="ARBA" id="ARBA00001974"/>
    </source>
</evidence>
<dbReference type="Gene3D" id="3.30.390.30">
    <property type="match status" value="1"/>
</dbReference>
<comment type="cofactor">
    <cofactor evidence="1">
        <name>FAD</name>
        <dbReference type="ChEBI" id="CHEBI:57692"/>
    </cofactor>
</comment>